<evidence type="ECO:0000256" key="1">
    <source>
        <dbReference type="SAM" id="MobiDB-lite"/>
    </source>
</evidence>
<dbReference type="AlphaFoldDB" id="A0A1R2CFM0"/>
<evidence type="ECO:0000313" key="3">
    <source>
        <dbReference type="Proteomes" id="UP000187209"/>
    </source>
</evidence>
<keyword evidence="3" id="KW-1185">Reference proteome</keyword>
<accession>A0A1R2CFM0</accession>
<proteinExistence type="predicted"/>
<name>A0A1R2CFM0_9CILI</name>
<sequence length="211" mass="24676">MEEFLREVAKHSYPSRRGMFEQFHMLFLHMRNPCYLRYNIMLETEDKSKKQIEIIKPQIKPISDMFFRPSSEHNLLSCSPYRSRMVQKKTSNLNALISPKINNTFGFSLKLHDESSRDSSAQPSPKARHSESILKGHENTKTVDEMGQNENPVKQIAEIFNNFKDKTQAVLGGKRAVTKKDLGILINTRRRQTEKQMKLKLCFSLWKENSR</sequence>
<evidence type="ECO:0000313" key="2">
    <source>
        <dbReference type="EMBL" id="OMJ87736.1"/>
    </source>
</evidence>
<organism evidence="2 3">
    <name type="scientific">Stentor coeruleus</name>
    <dbReference type="NCBI Taxonomy" id="5963"/>
    <lineage>
        <taxon>Eukaryota</taxon>
        <taxon>Sar</taxon>
        <taxon>Alveolata</taxon>
        <taxon>Ciliophora</taxon>
        <taxon>Postciliodesmatophora</taxon>
        <taxon>Heterotrichea</taxon>
        <taxon>Heterotrichida</taxon>
        <taxon>Stentoridae</taxon>
        <taxon>Stentor</taxon>
    </lineage>
</organism>
<reference evidence="2 3" key="1">
    <citation type="submission" date="2016-11" db="EMBL/GenBank/DDBJ databases">
        <title>The macronuclear genome of Stentor coeruleus: a giant cell with tiny introns.</title>
        <authorList>
            <person name="Slabodnick M."/>
            <person name="Ruby J.G."/>
            <person name="Reiff S.B."/>
            <person name="Swart E.C."/>
            <person name="Gosai S."/>
            <person name="Prabakaran S."/>
            <person name="Witkowska E."/>
            <person name="Larue G.E."/>
            <person name="Fisher S."/>
            <person name="Freeman R.M."/>
            <person name="Gunawardena J."/>
            <person name="Chu W."/>
            <person name="Stover N.A."/>
            <person name="Gregory B.D."/>
            <person name="Nowacki M."/>
            <person name="Derisi J."/>
            <person name="Roy S.W."/>
            <person name="Marshall W.F."/>
            <person name="Sood P."/>
        </authorList>
    </citation>
    <scope>NUCLEOTIDE SEQUENCE [LARGE SCALE GENOMIC DNA]</scope>
    <source>
        <strain evidence="2">WM001</strain>
    </source>
</reference>
<dbReference type="EMBL" id="MPUH01000169">
    <property type="protein sequence ID" value="OMJ87736.1"/>
    <property type="molecule type" value="Genomic_DNA"/>
</dbReference>
<protein>
    <submittedName>
        <fullName evidence="2">Uncharacterized protein</fullName>
    </submittedName>
</protein>
<dbReference type="Proteomes" id="UP000187209">
    <property type="component" value="Unassembled WGS sequence"/>
</dbReference>
<feature type="compositionally biased region" description="Basic and acidic residues" evidence="1">
    <location>
        <begin position="128"/>
        <end position="144"/>
    </location>
</feature>
<feature type="region of interest" description="Disordered" evidence="1">
    <location>
        <begin position="113"/>
        <end position="148"/>
    </location>
</feature>
<comment type="caution">
    <text evidence="2">The sequence shown here is derived from an EMBL/GenBank/DDBJ whole genome shotgun (WGS) entry which is preliminary data.</text>
</comment>
<gene>
    <name evidence="2" type="ORF">SteCoe_10479</name>
</gene>